<proteinExistence type="predicted"/>
<sequence>MRAAEQHELPSAGASQTPRFPGPGLKMKRKSYCLITTAVTSIKCYLKVNGLHMLKTLELLTDHCKKYMSCCSLEKHETTEQPLSPNLSWAGINEGGAQDLGLLTDPPFTILWFPSSDLAPILLYVSHSMLGGNFGSGVDVVDYVTEPTHRIPNP</sequence>
<organism evidence="2 3">
    <name type="scientific">Hirundo rustica rustica</name>
    <dbReference type="NCBI Taxonomy" id="333673"/>
    <lineage>
        <taxon>Eukaryota</taxon>
        <taxon>Metazoa</taxon>
        <taxon>Chordata</taxon>
        <taxon>Craniata</taxon>
        <taxon>Vertebrata</taxon>
        <taxon>Euteleostomi</taxon>
        <taxon>Archelosauria</taxon>
        <taxon>Archosauria</taxon>
        <taxon>Dinosauria</taxon>
        <taxon>Saurischia</taxon>
        <taxon>Theropoda</taxon>
        <taxon>Coelurosauria</taxon>
        <taxon>Aves</taxon>
        <taxon>Neognathae</taxon>
        <taxon>Neoaves</taxon>
        <taxon>Telluraves</taxon>
        <taxon>Australaves</taxon>
        <taxon>Passeriformes</taxon>
        <taxon>Sylvioidea</taxon>
        <taxon>Hirundinidae</taxon>
        <taxon>Hirundo</taxon>
    </lineage>
</organism>
<comment type="caution">
    <text evidence="2">The sequence shown here is derived from an EMBL/GenBank/DDBJ whole genome shotgun (WGS) entry which is preliminary data.</text>
</comment>
<evidence type="ECO:0000256" key="1">
    <source>
        <dbReference type="SAM" id="MobiDB-lite"/>
    </source>
</evidence>
<reference evidence="2 3" key="1">
    <citation type="submission" date="2018-07" db="EMBL/GenBank/DDBJ databases">
        <title>A high quality draft genome assembly of the barn swallow (H. rustica rustica).</title>
        <authorList>
            <person name="Formenti G."/>
            <person name="Chiara M."/>
            <person name="Poveda L."/>
            <person name="Francoijs K.-J."/>
            <person name="Bonisoli-Alquati A."/>
            <person name="Canova L."/>
            <person name="Gianfranceschi L."/>
            <person name="Horner D.S."/>
            <person name="Saino N."/>
        </authorList>
    </citation>
    <scope>NUCLEOTIDE SEQUENCE [LARGE SCALE GENOMIC DNA]</scope>
    <source>
        <strain evidence="2">Chelidonia</strain>
        <tissue evidence="2">Blood</tissue>
    </source>
</reference>
<evidence type="ECO:0000313" key="2">
    <source>
        <dbReference type="EMBL" id="RMC13296.1"/>
    </source>
</evidence>
<dbReference type="EMBL" id="QRBI01000106">
    <property type="protein sequence ID" value="RMC13296.1"/>
    <property type="molecule type" value="Genomic_DNA"/>
</dbReference>
<name>A0A3M0KJR2_HIRRU</name>
<protein>
    <submittedName>
        <fullName evidence="2">Uncharacterized protein</fullName>
    </submittedName>
</protein>
<dbReference type="OrthoDB" id="10409143at2759"/>
<dbReference type="Proteomes" id="UP000269221">
    <property type="component" value="Unassembled WGS sequence"/>
</dbReference>
<feature type="region of interest" description="Disordered" evidence="1">
    <location>
        <begin position="1"/>
        <end position="23"/>
    </location>
</feature>
<keyword evidence="3" id="KW-1185">Reference proteome</keyword>
<accession>A0A3M0KJR2</accession>
<dbReference type="AlphaFoldDB" id="A0A3M0KJR2"/>
<gene>
    <name evidence="2" type="ORF">DUI87_10831</name>
</gene>
<evidence type="ECO:0000313" key="3">
    <source>
        <dbReference type="Proteomes" id="UP000269221"/>
    </source>
</evidence>